<sequence>TKTSRKDG</sequence>
<organism evidence="1 2">
    <name type="scientific">Acrobeloides nanus</name>
    <dbReference type="NCBI Taxonomy" id="290746"/>
    <lineage>
        <taxon>Eukaryota</taxon>
        <taxon>Metazoa</taxon>
        <taxon>Ecdysozoa</taxon>
        <taxon>Nematoda</taxon>
        <taxon>Chromadorea</taxon>
        <taxon>Rhabditida</taxon>
        <taxon>Tylenchina</taxon>
        <taxon>Cephalobomorpha</taxon>
        <taxon>Cephaloboidea</taxon>
        <taxon>Cephalobidae</taxon>
        <taxon>Acrobeloides</taxon>
    </lineage>
</organism>
<dbReference type="WBParaSite" id="ACRNAN_scaffold21004.g21489.t1">
    <property type="protein sequence ID" value="ACRNAN_scaffold21004.g21489.t1"/>
    <property type="gene ID" value="ACRNAN_scaffold21004.g21489"/>
</dbReference>
<name>A0A914DB45_9BILA</name>
<evidence type="ECO:0000313" key="2">
    <source>
        <dbReference type="WBParaSite" id="ACRNAN_scaffold21004.g21489.t1"/>
    </source>
</evidence>
<keyword evidence="1" id="KW-1185">Reference proteome</keyword>
<dbReference type="Proteomes" id="UP000887540">
    <property type="component" value="Unplaced"/>
</dbReference>
<protein>
    <submittedName>
        <fullName evidence="2">Uncharacterized protein</fullName>
    </submittedName>
</protein>
<proteinExistence type="predicted"/>
<accession>A0A914DB45</accession>
<evidence type="ECO:0000313" key="1">
    <source>
        <dbReference type="Proteomes" id="UP000887540"/>
    </source>
</evidence>
<reference evidence="2" key="1">
    <citation type="submission" date="2022-11" db="UniProtKB">
        <authorList>
            <consortium name="WormBaseParasite"/>
        </authorList>
    </citation>
    <scope>IDENTIFICATION</scope>
</reference>